<proteinExistence type="inferred from homology"/>
<keyword evidence="4 12" id="KW-0349">Heme</keyword>
<keyword evidence="5" id="KW-0812">Transmembrane</keyword>
<evidence type="ECO:0000256" key="12">
    <source>
        <dbReference type="PIRSR" id="PIRSR602401-1"/>
    </source>
</evidence>
<evidence type="ECO:0000256" key="1">
    <source>
        <dbReference type="ARBA" id="ARBA00001971"/>
    </source>
</evidence>
<evidence type="ECO:0000256" key="10">
    <source>
        <dbReference type="ARBA" id="ARBA00023033"/>
    </source>
</evidence>
<dbReference type="GO" id="GO:0004497">
    <property type="term" value="F:monooxygenase activity"/>
    <property type="evidence" value="ECO:0007669"/>
    <property type="project" value="UniProtKB-KW"/>
</dbReference>
<keyword evidence="10" id="KW-0503">Monooxygenase</keyword>
<dbReference type="PANTHER" id="PTHR24282">
    <property type="entry name" value="CYTOCHROME P450 FAMILY MEMBER"/>
    <property type="match status" value="1"/>
</dbReference>
<sequence length="928" mass="105183">MKKKAEIVSKDSSQSLDVSNDIHSTVFPYFARWQQSYGKVFIYWLGTEPFLYIAEPEFLKRMSAGIMGKSWGKPSVFKHDRKPMFGNGLVMVEGEDWVRHRHVITPAFSPSNLKAMASLMVDSTSSMLDNWTARINSGHPEIDVEREITATAGEIIAKTSFGIGYENGRNVFEKLRAMQVSLFKSNRHVGVPFSEFMYPKQTLDARKLGKEIDRLLQSIITARRESESQYPSRDLLGLLLEGKNSDGRTGKSLTTRELVDECKTFFFGGHETTALALTWTLLLLAKNPVWQKQLREEIKQVMGDKEVDFHMLAGLKKMGWVMNEVLRLYSPSPNIQRQAREDIHVDGLVIPKGTNMWIDVVSMHHDQALWGGDVFEFRPERFKDDPIYGGCKHKMGFLPFGFGGRMCVGRNLAMMEYKVVLTLVLSRFSLHISPSYCHSPSILLSLRPGHGGFTGPTPSFPLGNINEMKKKAEIVSKDSSQPLDVSNDIHSTVFPYFARWQQSYGKVFIYWLGTEPFLYIAEPEFLKRMSAGIMGKSWGKPTVFKHDRKPMFGNGLIMVEGEDWVRHRHVITPAFSPSNLKAMANLMVDSTSSMLDNWTALINSGHPEIDVESEITATAGEIIAKTSFGIGYENGRKVFEKLRAMQVSLFKSNRYVGVPFSEFMYPKQTLEARKLGKEIDGLLQSIITARRESESQYPSRDLLGLLLEGKNGDGRTGKSLTTRELVDECKTIFFGGHETTALALTWTLLLLAKNPEWQKQLREEIKQVMGDKELDFHMLAGLKKMGWVMNEVLRLYSPAPNVQRQAREDIHVDGLVIPKGTNMWIDVVSFHHDQTLWGDDVFEFRPERFKDDPIYGGCKHKMGFLPFGFGGRMCVGRNLTMMEYKVVLTLILSRFSLHISPSYCHSPSILLSLRPGHGLPLIIKPLVD</sequence>
<keyword evidence="8" id="KW-0560">Oxidoreductase</keyword>
<dbReference type="InterPro" id="IPR002401">
    <property type="entry name" value="Cyt_P450_E_grp-I"/>
</dbReference>
<name>A0AAE0EA16_9ROSI</name>
<dbReference type="Pfam" id="PF00067">
    <property type="entry name" value="p450"/>
    <property type="match status" value="2"/>
</dbReference>
<evidence type="ECO:0000256" key="2">
    <source>
        <dbReference type="ARBA" id="ARBA00004167"/>
    </source>
</evidence>
<dbReference type="Gene3D" id="1.10.630.10">
    <property type="entry name" value="Cytochrome P450"/>
    <property type="match status" value="2"/>
</dbReference>
<keyword evidence="6 12" id="KW-0479">Metal-binding</keyword>
<dbReference type="PANTHER" id="PTHR24282:SF15">
    <property type="entry name" value="CYTOCHROME P450, FAMILY 715, SUBFAMILY A, POLYPEPTIDE 1"/>
    <property type="match status" value="1"/>
</dbReference>
<dbReference type="EMBL" id="JANJYJ010000004">
    <property type="protein sequence ID" value="KAK3220703.1"/>
    <property type="molecule type" value="Genomic_DNA"/>
</dbReference>
<keyword evidence="7" id="KW-1133">Transmembrane helix</keyword>
<evidence type="ECO:0000256" key="4">
    <source>
        <dbReference type="ARBA" id="ARBA00022617"/>
    </source>
</evidence>
<keyword evidence="11" id="KW-0472">Membrane</keyword>
<organism evidence="13 14">
    <name type="scientific">Dipteronia sinensis</name>
    <dbReference type="NCBI Taxonomy" id="43782"/>
    <lineage>
        <taxon>Eukaryota</taxon>
        <taxon>Viridiplantae</taxon>
        <taxon>Streptophyta</taxon>
        <taxon>Embryophyta</taxon>
        <taxon>Tracheophyta</taxon>
        <taxon>Spermatophyta</taxon>
        <taxon>Magnoliopsida</taxon>
        <taxon>eudicotyledons</taxon>
        <taxon>Gunneridae</taxon>
        <taxon>Pentapetalae</taxon>
        <taxon>rosids</taxon>
        <taxon>malvids</taxon>
        <taxon>Sapindales</taxon>
        <taxon>Sapindaceae</taxon>
        <taxon>Hippocastanoideae</taxon>
        <taxon>Acereae</taxon>
        <taxon>Dipteronia</taxon>
    </lineage>
</organism>
<dbReference type="AlphaFoldDB" id="A0AAE0EA16"/>
<dbReference type="PROSITE" id="PS00086">
    <property type="entry name" value="CYTOCHROME_P450"/>
    <property type="match status" value="2"/>
</dbReference>
<dbReference type="InterPro" id="IPR017972">
    <property type="entry name" value="Cyt_P450_CS"/>
</dbReference>
<dbReference type="PRINTS" id="PR00463">
    <property type="entry name" value="EP450I"/>
</dbReference>
<evidence type="ECO:0000256" key="11">
    <source>
        <dbReference type="ARBA" id="ARBA00023136"/>
    </source>
</evidence>
<keyword evidence="9 12" id="KW-0408">Iron</keyword>
<dbReference type="GO" id="GO:0020037">
    <property type="term" value="F:heme binding"/>
    <property type="evidence" value="ECO:0007669"/>
    <property type="project" value="InterPro"/>
</dbReference>
<dbReference type="SUPFAM" id="SSF48264">
    <property type="entry name" value="Cytochrome P450"/>
    <property type="match status" value="2"/>
</dbReference>
<comment type="similarity">
    <text evidence="3">Belongs to the cytochrome P450 family.</text>
</comment>
<protein>
    <recommendedName>
        <fullName evidence="15">Cytochrome P450</fullName>
    </recommendedName>
</protein>
<evidence type="ECO:0000256" key="5">
    <source>
        <dbReference type="ARBA" id="ARBA00022692"/>
    </source>
</evidence>
<dbReference type="GO" id="GO:0016705">
    <property type="term" value="F:oxidoreductase activity, acting on paired donors, with incorporation or reduction of molecular oxygen"/>
    <property type="evidence" value="ECO:0007669"/>
    <property type="project" value="InterPro"/>
</dbReference>
<accession>A0AAE0EA16</accession>
<comment type="subcellular location">
    <subcellularLocation>
        <location evidence="2">Membrane</location>
        <topology evidence="2">Single-pass membrane protein</topology>
    </subcellularLocation>
</comment>
<evidence type="ECO:0000313" key="14">
    <source>
        <dbReference type="Proteomes" id="UP001281410"/>
    </source>
</evidence>
<evidence type="ECO:0000256" key="7">
    <source>
        <dbReference type="ARBA" id="ARBA00022989"/>
    </source>
</evidence>
<dbReference type="GO" id="GO:0016020">
    <property type="term" value="C:membrane"/>
    <property type="evidence" value="ECO:0007669"/>
    <property type="project" value="UniProtKB-SubCell"/>
</dbReference>
<evidence type="ECO:0000256" key="8">
    <source>
        <dbReference type="ARBA" id="ARBA00023002"/>
    </source>
</evidence>
<dbReference type="InterPro" id="IPR050665">
    <property type="entry name" value="Cytochrome_P450_Monooxygen"/>
</dbReference>
<evidence type="ECO:0000313" key="13">
    <source>
        <dbReference type="EMBL" id="KAK3220703.1"/>
    </source>
</evidence>
<evidence type="ECO:0000256" key="6">
    <source>
        <dbReference type="ARBA" id="ARBA00022723"/>
    </source>
</evidence>
<dbReference type="InterPro" id="IPR001128">
    <property type="entry name" value="Cyt_P450"/>
</dbReference>
<reference evidence="13" key="1">
    <citation type="journal article" date="2023" name="Plant J.">
        <title>Genome sequences and population genomics provide insights into the demographic history, inbreeding, and mutation load of two 'living fossil' tree species of Dipteronia.</title>
        <authorList>
            <person name="Feng Y."/>
            <person name="Comes H.P."/>
            <person name="Chen J."/>
            <person name="Zhu S."/>
            <person name="Lu R."/>
            <person name="Zhang X."/>
            <person name="Li P."/>
            <person name="Qiu J."/>
            <person name="Olsen K.M."/>
            <person name="Qiu Y."/>
        </authorList>
    </citation>
    <scope>NUCLEOTIDE SEQUENCE</scope>
    <source>
        <strain evidence="13">NBL</strain>
    </source>
</reference>
<gene>
    <name evidence="13" type="ORF">Dsin_014673</name>
</gene>
<dbReference type="InterPro" id="IPR036396">
    <property type="entry name" value="Cyt_P450_sf"/>
</dbReference>
<feature type="binding site" description="axial binding residue" evidence="12">
    <location>
        <position position="874"/>
    </location>
    <ligand>
        <name>heme</name>
        <dbReference type="ChEBI" id="CHEBI:30413"/>
    </ligand>
    <ligandPart>
        <name>Fe</name>
        <dbReference type="ChEBI" id="CHEBI:18248"/>
    </ligandPart>
</feature>
<dbReference type="GO" id="GO:0005506">
    <property type="term" value="F:iron ion binding"/>
    <property type="evidence" value="ECO:0007669"/>
    <property type="project" value="InterPro"/>
</dbReference>
<dbReference type="Proteomes" id="UP001281410">
    <property type="component" value="Unassembled WGS sequence"/>
</dbReference>
<comment type="cofactor">
    <cofactor evidence="1 12">
        <name>heme</name>
        <dbReference type="ChEBI" id="CHEBI:30413"/>
    </cofactor>
</comment>
<evidence type="ECO:0000256" key="3">
    <source>
        <dbReference type="ARBA" id="ARBA00010617"/>
    </source>
</evidence>
<dbReference type="PRINTS" id="PR00385">
    <property type="entry name" value="P450"/>
</dbReference>
<evidence type="ECO:0000256" key="9">
    <source>
        <dbReference type="ARBA" id="ARBA00023004"/>
    </source>
</evidence>
<evidence type="ECO:0008006" key="15">
    <source>
        <dbReference type="Google" id="ProtNLM"/>
    </source>
</evidence>
<comment type="caution">
    <text evidence="13">The sequence shown here is derived from an EMBL/GenBank/DDBJ whole genome shotgun (WGS) entry which is preliminary data.</text>
</comment>
<keyword evidence="14" id="KW-1185">Reference proteome</keyword>